<evidence type="ECO:0000256" key="1">
    <source>
        <dbReference type="SAM" id="MobiDB-lite"/>
    </source>
</evidence>
<dbReference type="Proteomes" id="UP000001861">
    <property type="component" value="Unassembled WGS sequence"/>
</dbReference>
<dbReference type="VEuPathDB" id="FungiDB:CC1G_09763"/>
<organism evidence="3 4">
    <name type="scientific">Coprinopsis cinerea (strain Okayama-7 / 130 / ATCC MYA-4618 / FGSC 9003)</name>
    <name type="common">Inky cap fungus</name>
    <name type="synonym">Hormographiella aspergillata</name>
    <dbReference type="NCBI Taxonomy" id="240176"/>
    <lineage>
        <taxon>Eukaryota</taxon>
        <taxon>Fungi</taxon>
        <taxon>Dikarya</taxon>
        <taxon>Basidiomycota</taxon>
        <taxon>Agaricomycotina</taxon>
        <taxon>Agaricomycetes</taxon>
        <taxon>Agaricomycetidae</taxon>
        <taxon>Agaricales</taxon>
        <taxon>Agaricineae</taxon>
        <taxon>Psathyrellaceae</taxon>
        <taxon>Coprinopsis</taxon>
    </lineage>
</organism>
<feature type="region of interest" description="Disordered" evidence="1">
    <location>
        <begin position="216"/>
        <end position="257"/>
    </location>
</feature>
<dbReference type="AlphaFoldDB" id="A8PE27"/>
<dbReference type="InterPro" id="IPR041232">
    <property type="entry name" value="NPL"/>
</dbReference>
<evidence type="ECO:0000313" key="3">
    <source>
        <dbReference type="EMBL" id="EAU81121.1"/>
    </source>
</evidence>
<dbReference type="InParanoid" id="A8PE27"/>
<feature type="domain" description="Nucleoplasmin-like" evidence="2">
    <location>
        <begin position="18"/>
        <end position="127"/>
    </location>
</feature>
<evidence type="ECO:0000259" key="2">
    <source>
        <dbReference type="Pfam" id="PF17800"/>
    </source>
</evidence>
<name>A8PE27_COPC7</name>
<keyword evidence="4" id="KW-1185">Reference proteome</keyword>
<sequence length="352" mass="40867">MANPRQLPPTLLDTEGYWSTVLQYAYKYMIRPAAPLILTSASLPRIVPEYPGDEMGKNLDVDKTFRTLIRVSFGDYELNEGIGEAYIGALTPGLRDSIALNHILYPGKDYILEAFGKAHIHVFGKFIVPKEVNVAKTIVRVFRRLPTRHLKPQHGPGLPTPEAACQVKAAATCPPRPSQGKHMGASQANGQVPIEVKEEPLDSILLSSQFLREGGRHEGDNLFERGDGSADGSRDDRESVRGRNERGYNEHDYFGRGRDDRRLRDEGSWLYYDGRDHKEQANSERGFRRYEDRIPRDRRYDDRYDDRRDEERRFELRERHKRYEEGDRWADEREYVEREAAESSMKRFRREH</sequence>
<dbReference type="RefSeq" id="XP_001840712.1">
    <property type="nucleotide sequence ID" value="XM_001840660.1"/>
</dbReference>
<comment type="caution">
    <text evidence="3">The sequence shown here is derived from an EMBL/GenBank/DDBJ whole genome shotgun (WGS) entry which is preliminary data.</text>
</comment>
<dbReference type="EMBL" id="AACS02000007">
    <property type="protein sequence ID" value="EAU81121.1"/>
    <property type="molecule type" value="Genomic_DNA"/>
</dbReference>
<accession>A8PE27</accession>
<dbReference type="OrthoDB" id="2980123at2759"/>
<dbReference type="GeneID" id="6017364"/>
<dbReference type="Pfam" id="PF17800">
    <property type="entry name" value="NPL"/>
    <property type="match status" value="1"/>
</dbReference>
<dbReference type="KEGG" id="cci:CC1G_09763"/>
<protein>
    <recommendedName>
        <fullName evidence="2">Nucleoplasmin-like domain-containing protein</fullName>
    </recommendedName>
</protein>
<proteinExistence type="predicted"/>
<reference evidence="3 4" key="1">
    <citation type="journal article" date="2010" name="Proc. Natl. Acad. Sci. U.S.A.">
        <title>Insights into evolution of multicellular fungi from the assembled chromosomes of the mushroom Coprinopsis cinerea (Coprinus cinereus).</title>
        <authorList>
            <person name="Stajich J.E."/>
            <person name="Wilke S.K."/>
            <person name="Ahren D."/>
            <person name="Au C.H."/>
            <person name="Birren B.W."/>
            <person name="Borodovsky M."/>
            <person name="Burns C."/>
            <person name="Canback B."/>
            <person name="Casselton L.A."/>
            <person name="Cheng C.K."/>
            <person name="Deng J."/>
            <person name="Dietrich F.S."/>
            <person name="Fargo D.C."/>
            <person name="Farman M.L."/>
            <person name="Gathman A.C."/>
            <person name="Goldberg J."/>
            <person name="Guigo R."/>
            <person name="Hoegger P.J."/>
            <person name="Hooker J.B."/>
            <person name="Huggins A."/>
            <person name="James T.Y."/>
            <person name="Kamada T."/>
            <person name="Kilaru S."/>
            <person name="Kodira C."/>
            <person name="Kues U."/>
            <person name="Kupfer D."/>
            <person name="Kwan H.S."/>
            <person name="Lomsadze A."/>
            <person name="Li W."/>
            <person name="Lilly W.W."/>
            <person name="Ma L.J."/>
            <person name="Mackey A.J."/>
            <person name="Manning G."/>
            <person name="Martin F."/>
            <person name="Muraguchi H."/>
            <person name="Natvig D.O."/>
            <person name="Palmerini H."/>
            <person name="Ramesh M.A."/>
            <person name="Rehmeyer C.J."/>
            <person name="Roe B.A."/>
            <person name="Shenoy N."/>
            <person name="Stanke M."/>
            <person name="Ter-Hovhannisyan V."/>
            <person name="Tunlid A."/>
            <person name="Velagapudi R."/>
            <person name="Vision T.J."/>
            <person name="Zeng Q."/>
            <person name="Zolan M.E."/>
            <person name="Pukkila P.J."/>
        </authorList>
    </citation>
    <scope>NUCLEOTIDE SEQUENCE [LARGE SCALE GENOMIC DNA]</scope>
    <source>
        <strain evidence="4">Okayama-7 / 130 / ATCC MYA-4618 / FGSC 9003</strain>
    </source>
</reference>
<gene>
    <name evidence="3" type="ORF">CC1G_09763</name>
</gene>
<evidence type="ECO:0000313" key="4">
    <source>
        <dbReference type="Proteomes" id="UP000001861"/>
    </source>
</evidence>